<feature type="domain" description="Carrier" evidence="12">
    <location>
        <begin position="2936"/>
        <end position="3010"/>
    </location>
</feature>
<dbReference type="Pfam" id="PF16197">
    <property type="entry name" value="KAsynt_C_assoc"/>
    <property type="match status" value="1"/>
</dbReference>
<feature type="region of interest" description="N-terminal hotdog fold" evidence="10">
    <location>
        <begin position="25"/>
        <end position="144"/>
    </location>
</feature>
<feature type="active site" description="Proton donor; for dehydratase activity" evidence="10">
    <location>
        <position position="1258"/>
    </location>
</feature>
<dbReference type="Pfam" id="PF08242">
    <property type="entry name" value="Methyltransf_12"/>
    <property type="match status" value="1"/>
</dbReference>
<dbReference type="InterPro" id="IPR006162">
    <property type="entry name" value="Ppantetheine_attach_site"/>
</dbReference>
<dbReference type="SUPFAM" id="SSF53335">
    <property type="entry name" value="S-adenosyl-L-methionine-dependent methyltransferases"/>
    <property type="match status" value="1"/>
</dbReference>
<dbReference type="InterPro" id="IPR036736">
    <property type="entry name" value="ACP-like_sf"/>
</dbReference>
<dbReference type="InterPro" id="IPR020806">
    <property type="entry name" value="PKS_PP-bd"/>
</dbReference>
<dbReference type="Gene3D" id="1.10.1240.100">
    <property type="match status" value="2"/>
</dbReference>
<name>T1SF52_MYXFU</name>
<dbReference type="PROSITE" id="PS00012">
    <property type="entry name" value="PHOSPHOPANTETHEINE"/>
    <property type="match status" value="3"/>
</dbReference>
<dbReference type="InterPro" id="IPR013217">
    <property type="entry name" value="Methyltransf_12"/>
</dbReference>
<evidence type="ECO:0000313" key="15">
    <source>
        <dbReference type="EMBL" id="AGS77290.1"/>
    </source>
</evidence>
<sequence length="3862" mass="418125">MTEELNKLAPSAHASESQVPSRRKHGLLTRKALRLTGTRPHEGFELGYEDAALRDHTVFGQRVLLGVTYASLALEVGRWHFVDRPPVGIKNLLFLQPLVLGQGESARLMVSLRGSSFEVAYHKAPDAPGTPCATGELLFDMEGGRERSQGVLDVARFLREAERTTEGPRVYEEMRKVAVDYGASLFTARRTFHRAGEVLGELVVSDEAAAGFEFLLPPSLLDGAIVAGAFEQLVARGKPCIPMFVERLVIRQAPGSRCYCHCAVRKANDEVLVVDTHLLDEAGQPLVEMTGVTLKNVPVPGNPFVPGAWTPSPVLPPLPPSFQAPAFASDEDLARQLELRLRKRIAALLDVPESRIEPTRNFMETGLTSLSLVGFMRALGDELGVSLYPTLAFEFQSPRSLALHLAQEHASLLTRPREEPAVVERQRPLPVKVMEPVTRPASVPDTGARAEPVAIVGLAGVFPQSKDLEEFWAHLARGADLVTPVPEDRPYLKIDGRGSWQASFISDVDKFDAAFFGISPREAALMDPKQRLLLELVWRAIEDSGHRASELRGSRTGLFVGVGALEYGAFLGTASEAIEAYSATGIAGTMLPNRVSYLMDWHGPSEAIDTACSSSLVAIHRAIESIQNGDCDQALVGGINLILSPFLTIAFSKAGMLSGDGRCKTFDRSADGYVRGEGAGILVLKPLSKAVADGDQIHAVIRGSAINHGGHANSLTAPNPKAQEQLITQAYRKARVDPRTVSYIEAHGTGTKLGDPVETRALVNAFKALEQGSGQAAQPHRCGLGSVKTNIGHLEAAAGIAGVVKVLLSFRHQKLPGTVHFKALNEFIALEQSPFQVVAETTDWPRLAPGIPRRAGVSSFGFGGVNAHVVLEEYEDIASDDVSNVEQGPLAYVLSAKTRAALERQAAELLRWLARRSPEGDRIREGGWLQSLSHTLHVGREVMPHRLAVLASTAAELRAKLQAFVTATPTEGLYVGAPREEDSTVLEALEGADGQDYVRGLLRKARFDKVARLWAAGLEVDWGFLYEGTTPRRLSLPTYPFERERHWNAALLRGGSAREQVLHPLVDQVVPTLEGNTLRYEKTLTRDEPFLRDHVVGSRGVLPGACYLEMAWRSFLLPEHQGRRFSLSRVVLKQLLAVEERCRVSVELTREQGTTSFVITSHRPEGPVQHATGEYQFEAEEAAPQTLDLASVAERCTQEVEGREVYARLERAGLRYGPFFRSLQRLKTNGRESVGWLELSPEATEGFSDYTLHPALLDGALHVVLGQVSVAAGAGRAKLLLPFVVDAVEVLGPVAPSMAVYVKSEDGLSFDIALVGADGRVAIKVYGLEAREMAEPHVPMLYAPYFEAVRVQAVEERPVEKRGALIVYLDGAAAFAQAWSEELEERYAETKSLSLRDVEAGGLEPLLEGGFPLDSVFFLAPGMGRDSFEALQAEDSRALYCLYEVARMLDARGVLERPLDFSVFTWGALKTRADESVQLSGAALGGFLRSIAGEYPQCRFRVVDFGGERQTDVLRSEVLKRYLFTEAMEGPAEVALRDGALFQRRLGVLEAHGPEQPVFRQGGSYVIVGGTGGIGMALAEHLLRGFGARVALLGRSNPGEEQERKFHALRALGGEVLRVQADVTDIVALRRALAQVKERFGAIHGVFHSALVLQDASLKKLSRSSLQRVLAPKVAGSLVLAEVLAAEQLDFLMFFSSAVGIAGGAGQSNYAAASRFQDALALSLSDALPFPVKVIDWGFWGTVGAVATPGYNLLLREEGFGSIVPEEGFRAIEQVLGLPLTQVVAIKGDERVLGRISASTRTSVSVTRETHASTLAQVHQQLGTFVTTLSEEPARRVVAGFELFEEYARRGLRRRLEGVVVREEEILPEQARLYRECQAVRAKAPAGERSLEELRAAVLERLPDLTPYVELLDRCVQSLPEFWTGRHSAMDVMFPNGSTELVEKVYASSLHSDLFNTLTAEAVRAWVEVRLRQAPKEPLLIVEVGAGTGGTTRFVLDALRPYAERVRYVFSDLSVHFLNKARERFQHSPVPVEYRILDLERGADMKDVDLVLGTNVLHATAELASTLRRIKAMLRRNGLLMLNETIAAKDFATLTFGTMKGWWLFRDAENRIPGSPVVNQETWERLLAQGGFRGTKALGLPGVPPAHVWQSVILAESDGVAVRPREEGVAALASVHPTPAVRVPRAPPASVATSAPARSPVASPAVGGTSAYVKRVFSEVLKQNPAAIAEGATFDEYGVDSLIGLEIRRRLEQDLGKLPSTLLFEQLSVRALAEYLEKNKGVELARVTGSASPAAPRQETLSFERKPTRGSASEERPRQGTELEIAITGLSGRYPGAETLDALLENLRAGRSGFSPIPAERWGTGEGSVRWGAFLQDVDKFDPLFFNIAPAEAEEMDPQERLMLELSLHALEDAGYPRGVLLKQAPKAGVFIGAMNPDYEWVGARASAAGLANRASSRFWSIANRISYWFNLRGPSFAVDSACSASLTAIHLAVQSLARGECELAIAGGINLILHPDHLARLAHAGLLTKGEQTRSFGAQADGFVDGEGAGLVVLKPLARARADGDVIYGVIKGSSINAGGKTSGYLTPNPRAQADAIDEALQRAQVSPRTISYVECAAAGSSLGDAIEVSGLKEAFARHTQERGFCTVGSIKANVGHLESASGIAALTKVLLQMKTRQLFPSPHADASSPELDLSDSPFRLQGTLAPWLPIPSRESGAQDSLLRAGVSALGAGGANAHLILEEHRDSRPRSATSSPRLVLVPLSAKTEERLQASARALADHLTRHRETIFDSDVVSIAYTLQTSREALEQRVAFVVASTGELREAIDGFLSGRTEARQRLRAGRAGSSGEPLAQGRGLAQTREELLQWGEQWVAGAQVEWRSLYADGTPTRMTLPGYPFARRRCWISERTPESSVDTVTKPAGGGSVQDANALVSVVSEDLRDIVCQVLKVRPDEVSTDDDMSQYGLDSIRVVQMVGELNTRLGLDATPPLFYGHVSIQGFARTVCQKFGEKLTAHYQGRVSAKPPEDVQVPVSAPVRAVERAQAPTATASEPVAIIGVSGVFPQSESPRSFWENLLRGQDLISEVPASRWNAELLAKESPALRWGGFMPGVDLFDPEFFGLSPQEARLMDPQHRLFIEAVWKAFEDAGHHPLSHWGQRVGVFVGVANHDYTNLLLERRARAHMATGNAHSMLANRISYLLNFTGPSEPVDTACSSSLIAVQKAVEALQRGDCTVAVAGGVNTLLSPNLYLAFSDAGMLSPSGRCRTFDSRADGYVRGEGVGAILLKPLRQAVEDGDPIYCVIKGAAANHGGHTASITAPNPLAQRDVIIAAHEKAGVDPETLGYIEAHGTGTALGDPIEINGLKDVFAEFARRKGRAVSTRKLCGIGAVKTNIGHLETAAGIAGLVKAMFALKHQVLPKNAHFEKLNPYIQLDDSPLYILDETKPWQPILGEAGKPLPRRAAVSSFGFGGVNAHVVLEEYVAEEHAAPEQETGPFVVPVSAQALPVLKDYVRALAEHLRGSTGVVETESRSARGLRGQLRELAARILGVDARTVDEDEPLVELGFDQLALSRLVEEANIRLGLQQQVKSLAGAQNLGSVFDALCSAGAPTASAASGPVPISLRSLAYTLQVGRMAMTERVAFLVESPRELLAHLEAFLRDEPGHADSLYVGSAPARGRFQGLRTGGKDGGVEALRADAGSLRGLCQRWVAGEDVDWRGLYVSGPTPRKLSLPTYPFARKRYWFDEVPFESSPEAEALGRASPRGQEPQKSGGAPEPGREVVLIRAALGSILGTDPKAIAEDVEFKDLGLDSIMTIKLVKQLNQEFELSLNPMQVIENQTLEKLSQLLVELRPSGSAGAKP</sequence>
<evidence type="ECO:0000256" key="6">
    <source>
        <dbReference type="ARBA" id="ARBA00022679"/>
    </source>
</evidence>
<protein>
    <submittedName>
        <fullName evidence="15">Polyketide synthase</fullName>
    </submittedName>
</protein>
<dbReference type="GO" id="GO:0004315">
    <property type="term" value="F:3-oxoacyl-[acyl-carrier-protein] synthase activity"/>
    <property type="evidence" value="ECO:0007669"/>
    <property type="project" value="InterPro"/>
</dbReference>
<dbReference type="Pfam" id="PF21089">
    <property type="entry name" value="PKS_DH_N"/>
    <property type="match status" value="2"/>
</dbReference>
<dbReference type="InterPro" id="IPR009081">
    <property type="entry name" value="PP-bd_ACP"/>
</dbReference>
<feature type="region of interest" description="Disordered" evidence="11">
    <location>
        <begin position="2186"/>
        <end position="2206"/>
    </location>
</feature>
<feature type="active site" description="Proton donor; for dehydratase activity" evidence="10">
    <location>
        <position position="222"/>
    </location>
</feature>
<dbReference type="CDD" id="cd00833">
    <property type="entry name" value="PKS"/>
    <property type="match status" value="3"/>
</dbReference>
<dbReference type="SMART" id="SM00822">
    <property type="entry name" value="PKS_KR"/>
    <property type="match status" value="1"/>
</dbReference>
<dbReference type="Gene3D" id="3.30.70.3290">
    <property type="match status" value="1"/>
</dbReference>
<accession>T1SF52</accession>
<feature type="domain" description="PKS/mFAS DH" evidence="14">
    <location>
        <begin position="1063"/>
        <end position="1339"/>
    </location>
</feature>
<proteinExistence type="predicted"/>
<dbReference type="InterPro" id="IPR050091">
    <property type="entry name" value="PKS_NRPS_Biosynth_Enz"/>
</dbReference>
<evidence type="ECO:0000259" key="14">
    <source>
        <dbReference type="PROSITE" id="PS52019"/>
    </source>
</evidence>
<reference evidence="15" key="1">
    <citation type="journal article" date="2013" name="ChemBioChem">
        <title>Exploring Chemical Diversity of ?-Pyrone Antibiotics: Molecular Basis of Myxopyronin Biosynthesis.</title>
        <authorList>
            <person name="Sucipto H."/>
            <person name="Wenzel S.C."/>
            <person name="Muller R."/>
        </authorList>
    </citation>
    <scope>NUCLEOTIDE SEQUENCE</scope>
    <source>
        <strain evidence="15">Mx f50</strain>
    </source>
</reference>
<dbReference type="InterPro" id="IPR032821">
    <property type="entry name" value="PKS_assoc"/>
</dbReference>
<feature type="region of interest" description="Disordered" evidence="11">
    <location>
        <begin position="1"/>
        <end position="25"/>
    </location>
</feature>
<keyword evidence="4" id="KW-0963">Cytoplasm</keyword>
<evidence type="ECO:0000259" key="13">
    <source>
        <dbReference type="PROSITE" id="PS52004"/>
    </source>
</evidence>
<feature type="domain" description="PKS/mFAS DH" evidence="14">
    <location>
        <begin position="25"/>
        <end position="303"/>
    </location>
</feature>
<feature type="compositionally biased region" description="Basic and acidic residues" evidence="11">
    <location>
        <begin position="2302"/>
        <end position="2321"/>
    </location>
</feature>
<feature type="domain" description="Ketosynthase family 3 (KS3)" evidence="13">
    <location>
        <begin position="2322"/>
        <end position="2744"/>
    </location>
</feature>
<comment type="subcellular location">
    <subcellularLocation>
        <location evidence="1">Cytoplasm</location>
    </subcellularLocation>
</comment>
<evidence type="ECO:0000256" key="10">
    <source>
        <dbReference type="PROSITE-ProRule" id="PRU01363"/>
    </source>
</evidence>
<feature type="domain" description="Carrier" evidence="12">
    <location>
        <begin position="332"/>
        <end position="409"/>
    </location>
</feature>
<keyword evidence="6" id="KW-0808">Transferase</keyword>
<feature type="domain" description="Carrier" evidence="12">
    <location>
        <begin position="2207"/>
        <end position="2280"/>
    </location>
</feature>
<feature type="region of interest" description="N-terminal hotdog fold" evidence="10">
    <location>
        <begin position="1063"/>
        <end position="1182"/>
    </location>
</feature>
<dbReference type="SUPFAM" id="SSF51735">
    <property type="entry name" value="NAD(P)-binding Rossmann-fold domains"/>
    <property type="match status" value="2"/>
</dbReference>
<feature type="domain" description="Ketosynthase family 3 (KS3)" evidence="13">
    <location>
        <begin position="3052"/>
        <end position="3481"/>
    </location>
</feature>
<dbReference type="InterPro" id="IPR018201">
    <property type="entry name" value="Ketoacyl_synth_AS"/>
</dbReference>
<evidence type="ECO:0000256" key="9">
    <source>
        <dbReference type="ARBA" id="ARBA00054155"/>
    </source>
</evidence>
<dbReference type="EMBL" id="KF356280">
    <property type="protein sequence ID" value="AGS77290.1"/>
    <property type="molecule type" value="Genomic_DNA"/>
</dbReference>
<dbReference type="SMART" id="SM00825">
    <property type="entry name" value="PKS_KS"/>
    <property type="match status" value="3"/>
</dbReference>
<dbReference type="GO" id="GO:0005737">
    <property type="term" value="C:cytoplasm"/>
    <property type="evidence" value="ECO:0007669"/>
    <property type="project" value="UniProtKB-SubCell"/>
</dbReference>
<dbReference type="CDD" id="cd08953">
    <property type="entry name" value="KR_2_SDR_x"/>
    <property type="match status" value="1"/>
</dbReference>
<comment type="pathway">
    <text evidence="2">Antibiotic biosynthesis.</text>
</comment>
<feature type="active site" description="Proton acceptor; for dehydratase activity" evidence="10">
    <location>
        <position position="56"/>
    </location>
</feature>
<dbReference type="PANTHER" id="PTHR43775:SF37">
    <property type="entry name" value="SI:DKEY-61P9.11"/>
    <property type="match status" value="1"/>
</dbReference>
<dbReference type="InterPro" id="IPR029063">
    <property type="entry name" value="SAM-dependent_MTases_sf"/>
</dbReference>
<feature type="region of interest" description="Disordered" evidence="11">
    <location>
        <begin position="2287"/>
        <end position="2321"/>
    </location>
</feature>
<dbReference type="InterPro" id="IPR020807">
    <property type="entry name" value="PKS_DH"/>
</dbReference>
<comment type="function">
    <text evidence="9">Involved in production of the polyketide antibiotic thailandamide.</text>
</comment>
<evidence type="ECO:0000256" key="8">
    <source>
        <dbReference type="ARBA" id="ARBA00023268"/>
    </source>
</evidence>
<dbReference type="GO" id="GO:0004312">
    <property type="term" value="F:fatty acid synthase activity"/>
    <property type="evidence" value="ECO:0007669"/>
    <property type="project" value="TreeGrafter"/>
</dbReference>
<dbReference type="GO" id="GO:0005886">
    <property type="term" value="C:plasma membrane"/>
    <property type="evidence" value="ECO:0007669"/>
    <property type="project" value="TreeGrafter"/>
</dbReference>
<dbReference type="PROSITE" id="PS52019">
    <property type="entry name" value="PKS_MFAS_DH"/>
    <property type="match status" value="2"/>
</dbReference>
<dbReference type="Gene3D" id="3.10.129.110">
    <property type="entry name" value="Polyketide synthase dehydratase"/>
    <property type="match status" value="2"/>
</dbReference>
<dbReference type="InterPro" id="IPR036291">
    <property type="entry name" value="NAD(P)-bd_dom_sf"/>
</dbReference>
<dbReference type="GO" id="GO:0031177">
    <property type="term" value="F:phosphopantetheine binding"/>
    <property type="evidence" value="ECO:0007669"/>
    <property type="project" value="InterPro"/>
</dbReference>
<dbReference type="PROSITE" id="PS00606">
    <property type="entry name" value="KS3_1"/>
    <property type="match status" value="3"/>
</dbReference>
<feature type="region of interest" description="Disordered" evidence="11">
    <location>
        <begin position="3755"/>
        <end position="3779"/>
    </location>
</feature>
<dbReference type="Gene3D" id="3.40.47.10">
    <property type="match status" value="3"/>
</dbReference>
<gene>
    <name evidence="15" type="primary">mxnJ</name>
</gene>
<evidence type="ECO:0000256" key="4">
    <source>
        <dbReference type="ARBA" id="ARBA00022490"/>
    </source>
</evidence>
<dbReference type="InterPro" id="IPR042104">
    <property type="entry name" value="PKS_dehydratase_sf"/>
</dbReference>
<dbReference type="Gene3D" id="3.40.50.720">
    <property type="entry name" value="NAD(P)-binding Rossmann-like Domain"/>
    <property type="match status" value="1"/>
</dbReference>
<dbReference type="GO" id="GO:0006633">
    <property type="term" value="P:fatty acid biosynthetic process"/>
    <property type="evidence" value="ECO:0007669"/>
    <property type="project" value="InterPro"/>
</dbReference>
<dbReference type="SMART" id="SM00823">
    <property type="entry name" value="PKS_PP"/>
    <property type="match status" value="4"/>
</dbReference>
<keyword evidence="3" id="KW-0596">Phosphopantetheine</keyword>
<keyword evidence="5" id="KW-0597">Phosphoprotein</keyword>
<dbReference type="Gene3D" id="1.10.1200.10">
    <property type="entry name" value="ACP-like"/>
    <property type="match status" value="4"/>
</dbReference>
<organism evidence="15">
    <name type="scientific">Myxococcus fulvus</name>
    <dbReference type="NCBI Taxonomy" id="33"/>
    <lineage>
        <taxon>Bacteria</taxon>
        <taxon>Pseudomonadati</taxon>
        <taxon>Myxococcota</taxon>
        <taxon>Myxococcia</taxon>
        <taxon>Myxococcales</taxon>
        <taxon>Cystobacterineae</taxon>
        <taxon>Myxococcaceae</taxon>
        <taxon>Myxococcus</taxon>
    </lineage>
</organism>
<dbReference type="SUPFAM" id="SSF47336">
    <property type="entry name" value="ACP-like"/>
    <property type="match status" value="5"/>
</dbReference>
<dbReference type="Pfam" id="PF08659">
    <property type="entry name" value="KR"/>
    <property type="match status" value="1"/>
</dbReference>
<dbReference type="PROSITE" id="PS52004">
    <property type="entry name" value="KS3_2"/>
    <property type="match status" value="3"/>
</dbReference>
<dbReference type="SMART" id="SM00826">
    <property type="entry name" value="PKS_DH"/>
    <property type="match status" value="2"/>
</dbReference>
<evidence type="ECO:0000256" key="11">
    <source>
        <dbReference type="SAM" id="MobiDB-lite"/>
    </source>
</evidence>
<feature type="region of interest" description="C-terminal hotdog fold" evidence="10">
    <location>
        <begin position="162"/>
        <end position="303"/>
    </location>
</feature>
<feature type="region of interest" description="C-terminal hotdog fold" evidence="10">
    <location>
        <begin position="1197"/>
        <end position="1339"/>
    </location>
</feature>
<dbReference type="Pfam" id="PF14765">
    <property type="entry name" value="PS-DH"/>
    <property type="match status" value="2"/>
</dbReference>
<dbReference type="InterPro" id="IPR016039">
    <property type="entry name" value="Thiolase-like"/>
</dbReference>
<keyword evidence="7" id="KW-0677">Repeat</keyword>
<evidence type="ECO:0000256" key="7">
    <source>
        <dbReference type="ARBA" id="ARBA00022737"/>
    </source>
</evidence>
<dbReference type="InterPro" id="IPR049551">
    <property type="entry name" value="PKS_DH_C"/>
</dbReference>
<dbReference type="InterPro" id="IPR049900">
    <property type="entry name" value="PKS_mFAS_DH"/>
</dbReference>
<dbReference type="Pfam" id="PF02801">
    <property type="entry name" value="Ketoacyl-synt_C"/>
    <property type="match status" value="3"/>
</dbReference>
<feature type="domain" description="Carrier" evidence="12">
    <location>
        <begin position="3776"/>
        <end position="3853"/>
    </location>
</feature>
<dbReference type="InterPro" id="IPR049552">
    <property type="entry name" value="PKS_DH_N"/>
</dbReference>
<dbReference type="InterPro" id="IPR014030">
    <property type="entry name" value="Ketoacyl_synth_N"/>
</dbReference>
<dbReference type="CDD" id="cd02440">
    <property type="entry name" value="AdoMet_MTases"/>
    <property type="match status" value="1"/>
</dbReference>
<dbReference type="PANTHER" id="PTHR43775">
    <property type="entry name" value="FATTY ACID SYNTHASE"/>
    <property type="match status" value="1"/>
</dbReference>
<dbReference type="Pfam" id="PF00550">
    <property type="entry name" value="PP-binding"/>
    <property type="match status" value="5"/>
</dbReference>
<evidence type="ECO:0000256" key="5">
    <source>
        <dbReference type="ARBA" id="ARBA00022553"/>
    </source>
</evidence>
<dbReference type="PROSITE" id="PS50075">
    <property type="entry name" value="CARRIER"/>
    <property type="match status" value="4"/>
</dbReference>
<evidence type="ECO:0000259" key="12">
    <source>
        <dbReference type="PROSITE" id="PS50075"/>
    </source>
</evidence>
<keyword evidence="8" id="KW-0511">Multifunctional enzyme</keyword>
<dbReference type="InterPro" id="IPR054514">
    <property type="entry name" value="RhiE-like_linker"/>
</dbReference>
<dbReference type="FunFam" id="3.40.47.10:FF:000019">
    <property type="entry name" value="Polyketide synthase type I"/>
    <property type="match status" value="2"/>
</dbReference>
<dbReference type="SUPFAM" id="SSF53901">
    <property type="entry name" value="Thiolase-like"/>
    <property type="match status" value="3"/>
</dbReference>
<dbReference type="Gene3D" id="3.40.50.150">
    <property type="entry name" value="Vaccinia Virus protein VP39"/>
    <property type="match status" value="1"/>
</dbReference>
<evidence type="ECO:0000256" key="1">
    <source>
        <dbReference type="ARBA" id="ARBA00004496"/>
    </source>
</evidence>
<evidence type="ECO:0000256" key="2">
    <source>
        <dbReference type="ARBA" id="ARBA00004792"/>
    </source>
</evidence>
<feature type="active site" description="Proton acceptor; for dehydratase activity" evidence="10">
    <location>
        <position position="1094"/>
    </location>
</feature>
<dbReference type="InterPro" id="IPR020841">
    <property type="entry name" value="PKS_Beta-ketoAc_synthase_dom"/>
</dbReference>
<dbReference type="InterPro" id="IPR014031">
    <property type="entry name" value="Ketoacyl_synth_C"/>
</dbReference>
<dbReference type="InterPro" id="IPR013968">
    <property type="entry name" value="PKS_KR"/>
</dbReference>
<dbReference type="InterPro" id="IPR057326">
    <property type="entry name" value="KR_dom"/>
</dbReference>
<dbReference type="Pfam" id="PF00109">
    <property type="entry name" value="ketoacyl-synt"/>
    <property type="match status" value="3"/>
</dbReference>
<dbReference type="Pfam" id="PF22336">
    <property type="entry name" value="RhiE-like_linker"/>
    <property type="match status" value="3"/>
</dbReference>
<feature type="domain" description="Ketosynthase family 3 (KS3)" evidence="13">
    <location>
        <begin position="450"/>
        <end position="873"/>
    </location>
</feature>
<dbReference type="GO" id="GO:0071770">
    <property type="term" value="P:DIM/DIP cell wall layer assembly"/>
    <property type="evidence" value="ECO:0007669"/>
    <property type="project" value="TreeGrafter"/>
</dbReference>
<evidence type="ECO:0000256" key="3">
    <source>
        <dbReference type="ARBA" id="ARBA00022450"/>
    </source>
</evidence>
<dbReference type="SMART" id="SM01294">
    <property type="entry name" value="PKS_PP_betabranch"/>
    <property type="match status" value="1"/>
</dbReference>